<evidence type="ECO:0000256" key="2">
    <source>
        <dbReference type="ARBA" id="ARBA00022750"/>
    </source>
</evidence>
<dbReference type="CDD" id="cd05471">
    <property type="entry name" value="pepsin_like"/>
    <property type="match status" value="1"/>
</dbReference>
<keyword evidence="6" id="KW-0732">Signal</keyword>
<comment type="similarity">
    <text evidence="1 3">Belongs to the peptidase A1 family.</text>
</comment>
<dbReference type="Proteomes" id="UP001465976">
    <property type="component" value="Unassembled WGS sequence"/>
</dbReference>
<feature type="region of interest" description="Disordered" evidence="4">
    <location>
        <begin position="683"/>
        <end position="714"/>
    </location>
</feature>
<evidence type="ECO:0000259" key="7">
    <source>
        <dbReference type="PROSITE" id="PS51767"/>
    </source>
</evidence>
<evidence type="ECO:0000313" key="8">
    <source>
        <dbReference type="EMBL" id="KAL0579550.1"/>
    </source>
</evidence>
<keyword evidence="3" id="KW-0378">Hydrolase</keyword>
<evidence type="ECO:0000256" key="5">
    <source>
        <dbReference type="SAM" id="Phobius"/>
    </source>
</evidence>
<sequence>MVLLPSRSALALTSALLISVQALKFPVEQVRRTAPVVSRSLPSTFRILADGGDNGLDLNTVNDLLYMANVTVGGQSYLVQLDTGSSDLWLKHDPFPLPNSKQLPMQYNLTYGIGWVNGTISTADVKFAEITVKDQAYLDVASANNPALGYGANGLLGLGFTSLSSIDAEVNKTGSAVGRSLLYNLFEDNPSEPNFIAFSLQRTSAKGETDIEGTFAIGEYEPKYQAVAQNPKIPTWPVQNPKRWNVLLDAILFSNGSAVIPKTSVADAPGNKAVVLLDSGTSWTYAPTEVVEAIYGGVSGAYLDKSLGQWIVPCNAEIDIALQIGGQVFPVHPVDIIPKDIANPSRCVGSFVPQSLSIGAGSFDWLIGDNFLRSVYSVYDFGDFDSNNKMGDPYVRLLSLVNPDSASKDFVSARGGTAKSGITYQASNETMAAPSSTSVTLSADVANTIARIGQFFPAILGLVALNAVVLLALIILAIVLVCRKKRKNPSRIRTQPGRMTPMPLTRPSSAYDNDNDLSKHTYEPVSMALTEDTFVPPSPGFRKYDGSRPKSFAASVRSRKQSMQTELNTPEDAVFGPPSPVFREFEEGSSSRPASAMIPMVPVASPAAYQRPGDVSQERGQPFTPPRAAFLRTHSEPKGDRPMSVGILPSQQSPHLDNNGAFSRSQDNLHQQQLVPTTEEDITFVPPQPAFHGGPAPLRPREGASGGDRPMSMA</sequence>
<keyword evidence="3" id="KW-0645">Protease</keyword>
<keyword evidence="5" id="KW-0472">Membrane</keyword>
<protein>
    <recommendedName>
        <fullName evidence="7">Peptidase A1 domain-containing protein</fullName>
    </recommendedName>
</protein>
<keyword evidence="9" id="KW-1185">Reference proteome</keyword>
<dbReference type="Gene3D" id="2.40.70.10">
    <property type="entry name" value="Acid Proteases"/>
    <property type="match status" value="2"/>
</dbReference>
<dbReference type="EMBL" id="JBAHYK010000056">
    <property type="protein sequence ID" value="KAL0579550.1"/>
    <property type="molecule type" value="Genomic_DNA"/>
</dbReference>
<organism evidence="8 9">
    <name type="scientific">Marasmius crinis-equi</name>
    <dbReference type="NCBI Taxonomy" id="585013"/>
    <lineage>
        <taxon>Eukaryota</taxon>
        <taxon>Fungi</taxon>
        <taxon>Dikarya</taxon>
        <taxon>Basidiomycota</taxon>
        <taxon>Agaricomycotina</taxon>
        <taxon>Agaricomycetes</taxon>
        <taxon>Agaricomycetidae</taxon>
        <taxon>Agaricales</taxon>
        <taxon>Marasmiineae</taxon>
        <taxon>Marasmiaceae</taxon>
        <taxon>Marasmius</taxon>
    </lineage>
</organism>
<feature type="domain" description="Peptidase A1" evidence="7">
    <location>
        <begin position="66"/>
        <end position="393"/>
    </location>
</feature>
<dbReference type="InterPro" id="IPR021109">
    <property type="entry name" value="Peptidase_aspartic_dom_sf"/>
</dbReference>
<dbReference type="PANTHER" id="PTHR47966">
    <property type="entry name" value="BETA-SITE APP-CLEAVING ENZYME, ISOFORM A-RELATED"/>
    <property type="match status" value="1"/>
</dbReference>
<name>A0ABR3FVL2_9AGAR</name>
<feature type="chain" id="PRO_5045673583" description="Peptidase A1 domain-containing protein" evidence="6">
    <location>
        <begin position="23"/>
        <end position="714"/>
    </location>
</feature>
<feature type="signal peptide" evidence="6">
    <location>
        <begin position="1"/>
        <end position="22"/>
    </location>
</feature>
<dbReference type="PRINTS" id="PR00792">
    <property type="entry name" value="PEPSIN"/>
</dbReference>
<evidence type="ECO:0000256" key="3">
    <source>
        <dbReference type="RuleBase" id="RU000454"/>
    </source>
</evidence>
<accession>A0ABR3FVL2</accession>
<dbReference type="Pfam" id="PF00026">
    <property type="entry name" value="Asp"/>
    <property type="match status" value="1"/>
</dbReference>
<feature type="region of interest" description="Disordered" evidence="4">
    <location>
        <begin position="489"/>
        <end position="514"/>
    </location>
</feature>
<feature type="transmembrane region" description="Helical" evidence="5">
    <location>
        <begin position="455"/>
        <end position="482"/>
    </location>
</feature>
<evidence type="ECO:0000256" key="4">
    <source>
        <dbReference type="SAM" id="MobiDB-lite"/>
    </source>
</evidence>
<dbReference type="SUPFAM" id="SSF50630">
    <property type="entry name" value="Acid proteases"/>
    <property type="match status" value="1"/>
</dbReference>
<dbReference type="PROSITE" id="PS00141">
    <property type="entry name" value="ASP_PROTEASE"/>
    <property type="match status" value="1"/>
</dbReference>
<evidence type="ECO:0000313" key="9">
    <source>
        <dbReference type="Proteomes" id="UP001465976"/>
    </source>
</evidence>
<keyword evidence="5" id="KW-0812">Transmembrane</keyword>
<keyword evidence="5" id="KW-1133">Transmembrane helix</keyword>
<proteinExistence type="inferred from homology"/>
<comment type="caution">
    <text evidence="8">The sequence shown here is derived from an EMBL/GenBank/DDBJ whole genome shotgun (WGS) entry which is preliminary data.</text>
</comment>
<keyword evidence="2 3" id="KW-0064">Aspartyl protease</keyword>
<evidence type="ECO:0000256" key="6">
    <source>
        <dbReference type="SAM" id="SignalP"/>
    </source>
</evidence>
<dbReference type="PANTHER" id="PTHR47966:SF51">
    <property type="entry name" value="BETA-SITE APP-CLEAVING ENZYME, ISOFORM A-RELATED"/>
    <property type="match status" value="1"/>
</dbReference>
<dbReference type="InterPro" id="IPR001969">
    <property type="entry name" value="Aspartic_peptidase_AS"/>
</dbReference>
<evidence type="ECO:0000256" key="1">
    <source>
        <dbReference type="ARBA" id="ARBA00007447"/>
    </source>
</evidence>
<reference evidence="8 9" key="1">
    <citation type="submission" date="2024-02" db="EMBL/GenBank/DDBJ databases">
        <title>A draft genome for the cacao thread blight pathogen Marasmius crinis-equi.</title>
        <authorList>
            <person name="Cohen S.P."/>
            <person name="Baruah I.K."/>
            <person name="Amoako-Attah I."/>
            <person name="Bukari Y."/>
            <person name="Meinhardt L.W."/>
            <person name="Bailey B.A."/>
        </authorList>
    </citation>
    <scope>NUCLEOTIDE SEQUENCE [LARGE SCALE GENOMIC DNA]</scope>
    <source>
        <strain evidence="8 9">GH-76</strain>
    </source>
</reference>
<dbReference type="InterPro" id="IPR001461">
    <property type="entry name" value="Aspartic_peptidase_A1"/>
</dbReference>
<dbReference type="InterPro" id="IPR033121">
    <property type="entry name" value="PEPTIDASE_A1"/>
</dbReference>
<dbReference type="PROSITE" id="PS51767">
    <property type="entry name" value="PEPTIDASE_A1"/>
    <property type="match status" value="1"/>
</dbReference>
<gene>
    <name evidence="8" type="ORF">V5O48_002479</name>
</gene>
<dbReference type="InterPro" id="IPR034164">
    <property type="entry name" value="Pepsin-like_dom"/>
</dbReference>